<keyword evidence="2" id="KW-1185">Reference proteome</keyword>
<name>A0ABR2BS64_9ROSI</name>
<proteinExistence type="predicted"/>
<evidence type="ECO:0000313" key="2">
    <source>
        <dbReference type="Proteomes" id="UP001472677"/>
    </source>
</evidence>
<sequence>MSTIDVPKARQGHTQMVYGVTPPSSSTKVFIDPPLVGVKLSALALALHCLQKNIERPPPIQRLWRCIFFEGVKIPTLMCLGGHLVGKSVDV</sequence>
<protein>
    <submittedName>
        <fullName evidence="1">Uncharacterized protein</fullName>
    </submittedName>
</protein>
<evidence type="ECO:0000313" key="1">
    <source>
        <dbReference type="EMBL" id="KAK8509970.1"/>
    </source>
</evidence>
<organism evidence="1 2">
    <name type="scientific">Hibiscus sabdariffa</name>
    <name type="common">roselle</name>
    <dbReference type="NCBI Taxonomy" id="183260"/>
    <lineage>
        <taxon>Eukaryota</taxon>
        <taxon>Viridiplantae</taxon>
        <taxon>Streptophyta</taxon>
        <taxon>Embryophyta</taxon>
        <taxon>Tracheophyta</taxon>
        <taxon>Spermatophyta</taxon>
        <taxon>Magnoliopsida</taxon>
        <taxon>eudicotyledons</taxon>
        <taxon>Gunneridae</taxon>
        <taxon>Pentapetalae</taxon>
        <taxon>rosids</taxon>
        <taxon>malvids</taxon>
        <taxon>Malvales</taxon>
        <taxon>Malvaceae</taxon>
        <taxon>Malvoideae</taxon>
        <taxon>Hibiscus</taxon>
    </lineage>
</organism>
<dbReference type="Proteomes" id="UP001472677">
    <property type="component" value="Unassembled WGS sequence"/>
</dbReference>
<reference evidence="1 2" key="1">
    <citation type="journal article" date="2024" name="G3 (Bethesda)">
        <title>Genome assembly of Hibiscus sabdariffa L. provides insights into metabolisms of medicinal natural products.</title>
        <authorList>
            <person name="Kim T."/>
        </authorList>
    </citation>
    <scope>NUCLEOTIDE SEQUENCE [LARGE SCALE GENOMIC DNA]</scope>
    <source>
        <strain evidence="1">TK-2024</strain>
        <tissue evidence="1">Old leaves</tissue>
    </source>
</reference>
<comment type="caution">
    <text evidence="1">The sequence shown here is derived from an EMBL/GenBank/DDBJ whole genome shotgun (WGS) entry which is preliminary data.</text>
</comment>
<gene>
    <name evidence="1" type="ORF">V6N12_035293</name>
</gene>
<accession>A0ABR2BS64</accession>
<dbReference type="EMBL" id="JBBPBM010000089">
    <property type="protein sequence ID" value="KAK8509970.1"/>
    <property type="molecule type" value="Genomic_DNA"/>
</dbReference>